<evidence type="ECO:0000313" key="5">
    <source>
        <dbReference type="Proteomes" id="UP001157006"/>
    </source>
</evidence>
<dbReference type="EMBL" id="OX451737">
    <property type="protein sequence ID" value="CAI8599749.1"/>
    <property type="molecule type" value="Genomic_DNA"/>
</dbReference>
<accession>A0AAV0ZPY5</accession>
<evidence type="ECO:0000313" key="4">
    <source>
        <dbReference type="EMBL" id="CAI8599749.1"/>
    </source>
</evidence>
<gene>
    <name evidence="4" type="ORF">VFH_II189680</name>
</gene>
<evidence type="ECO:0000256" key="1">
    <source>
        <dbReference type="ARBA" id="ARBA00022441"/>
    </source>
</evidence>
<dbReference type="Gene3D" id="2.120.10.80">
    <property type="entry name" value="Kelch-type beta propeller"/>
    <property type="match status" value="1"/>
</dbReference>
<evidence type="ECO:0000256" key="2">
    <source>
        <dbReference type="ARBA" id="ARBA00022737"/>
    </source>
</evidence>
<name>A0AAV0ZPY5_VICFA</name>
<keyword evidence="2" id="KW-0677">Repeat</keyword>
<organism evidence="4 5">
    <name type="scientific">Vicia faba</name>
    <name type="common">Broad bean</name>
    <name type="synonym">Faba vulgaris</name>
    <dbReference type="NCBI Taxonomy" id="3906"/>
    <lineage>
        <taxon>Eukaryota</taxon>
        <taxon>Viridiplantae</taxon>
        <taxon>Streptophyta</taxon>
        <taxon>Embryophyta</taxon>
        <taxon>Tracheophyta</taxon>
        <taxon>Spermatophyta</taxon>
        <taxon>Magnoliopsida</taxon>
        <taxon>eudicotyledons</taxon>
        <taxon>Gunneridae</taxon>
        <taxon>Pentapetalae</taxon>
        <taxon>rosids</taxon>
        <taxon>fabids</taxon>
        <taxon>Fabales</taxon>
        <taxon>Fabaceae</taxon>
        <taxon>Papilionoideae</taxon>
        <taxon>50 kb inversion clade</taxon>
        <taxon>NPAAA clade</taxon>
        <taxon>Hologalegina</taxon>
        <taxon>IRL clade</taxon>
        <taxon>Fabeae</taxon>
        <taxon>Vicia</taxon>
    </lineage>
</organism>
<dbReference type="SUPFAM" id="SSF117281">
    <property type="entry name" value="Kelch motif"/>
    <property type="match status" value="1"/>
</dbReference>
<dbReference type="CDD" id="cd22152">
    <property type="entry name" value="F-box_AtAFR-like"/>
    <property type="match status" value="1"/>
</dbReference>
<reference evidence="4 5" key="1">
    <citation type="submission" date="2023-01" db="EMBL/GenBank/DDBJ databases">
        <authorList>
            <person name="Kreplak J."/>
        </authorList>
    </citation>
    <scope>NUCLEOTIDE SEQUENCE [LARGE SCALE GENOMIC DNA]</scope>
</reference>
<dbReference type="PANTHER" id="PTHR46344:SF4">
    <property type="entry name" value="OS07G0153400 PROTEIN"/>
    <property type="match status" value="1"/>
</dbReference>
<feature type="domain" description="F-box" evidence="3">
    <location>
        <begin position="25"/>
        <end position="65"/>
    </location>
</feature>
<keyword evidence="1" id="KW-0880">Kelch repeat</keyword>
<dbReference type="AlphaFoldDB" id="A0AAV0ZPY5"/>
<protein>
    <recommendedName>
        <fullName evidence="3">F-box domain-containing protein</fullName>
    </recommendedName>
</protein>
<evidence type="ECO:0000259" key="3">
    <source>
        <dbReference type="SMART" id="SM00256"/>
    </source>
</evidence>
<dbReference type="SMART" id="SM00256">
    <property type="entry name" value="FBOX"/>
    <property type="match status" value="1"/>
</dbReference>
<dbReference type="Pfam" id="PF00646">
    <property type="entry name" value="F-box"/>
    <property type="match status" value="1"/>
</dbReference>
<keyword evidence="5" id="KW-1185">Reference proteome</keyword>
<dbReference type="Proteomes" id="UP001157006">
    <property type="component" value="Chromosome 2"/>
</dbReference>
<dbReference type="PANTHER" id="PTHR46344">
    <property type="entry name" value="OS02G0202900 PROTEIN"/>
    <property type="match status" value="1"/>
</dbReference>
<dbReference type="InterPro" id="IPR001810">
    <property type="entry name" value="F-box_dom"/>
</dbReference>
<sequence>MVVVEGENENENENNKEHEELIPGLPDEIAEICLLRVPYPYQPLVRCVSSTWNKAISNPSFLLSKKNLLNQNPHLFVLGFHTVTSKLQWQSLDPSSNRWFILPQMPLPNDTVCSTSFASASLPSQGKIFVMRGTSTVVYRTAVNQWLTASDMISEKSYFAAEEVNGRIVTVGESGTEIYDPETDTWRRGMKFPGELERYETVVNGGKMYVTEGWWWPFAVRPRGWVYKLKNDTWREMSEGVKDGWAGESVSVCGRVFMIPDVDLPMKVYDENTDTWRCVTGERLPRDKLKKPFVVRGLGDRIYVASLGLKVAIGTVVDGDVAGVMVTWQVMDAPEAFREFSPCSCQVVYA</sequence>
<dbReference type="InterPro" id="IPR015915">
    <property type="entry name" value="Kelch-typ_b-propeller"/>
</dbReference>
<proteinExistence type="predicted"/>